<dbReference type="OrthoDB" id="4745173at2"/>
<feature type="signal peptide" evidence="1">
    <location>
        <begin position="1"/>
        <end position="29"/>
    </location>
</feature>
<proteinExistence type="predicted"/>
<dbReference type="AlphaFoldDB" id="A0A4Q7KLL1"/>
<dbReference type="Pfam" id="PF14021">
    <property type="entry name" value="TNT"/>
    <property type="match status" value="1"/>
</dbReference>
<gene>
    <name evidence="3" type="ORF">EV193_106385</name>
</gene>
<protein>
    <submittedName>
        <fullName evidence="3">Uncharacterized protein DUF4237</fullName>
    </submittedName>
</protein>
<organism evidence="3 4">
    <name type="scientific">Herbihabitans rhizosphaerae</name>
    <dbReference type="NCBI Taxonomy" id="1872711"/>
    <lineage>
        <taxon>Bacteria</taxon>
        <taxon>Bacillati</taxon>
        <taxon>Actinomycetota</taxon>
        <taxon>Actinomycetes</taxon>
        <taxon>Pseudonocardiales</taxon>
        <taxon>Pseudonocardiaceae</taxon>
        <taxon>Herbihabitans</taxon>
    </lineage>
</organism>
<evidence type="ECO:0000256" key="1">
    <source>
        <dbReference type="SAM" id="SignalP"/>
    </source>
</evidence>
<evidence type="ECO:0000259" key="2">
    <source>
        <dbReference type="Pfam" id="PF14021"/>
    </source>
</evidence>
<sequence length="220" mass="24130">MSRTRRLFTVLCGLITLLAVSLPAAPAVAEPAGSTYECSADHYFDDARFGPRKLPKNGFVGVQLRDYRRTGSLEAEQFLAEYHDQATGWWRYPPADGYVIGPDGQPTVSPATLRPGLFIDRYGSEYGQFLAPFGTPYANRSIPPQSLVSTPAGFCNYRGYLVLKPFTVDSGPIAPWFAQPGHGWQYQLKAAHVPGAPSPLNVKWLLDNGFLLRVVGPPQS</sequence>
<dbReference type="InterPro" id="IPR053024">
    <property type="entry name" value="Fungal_surface_NADase"/>
</dbReference>
<dbReference type="PANTHER" id="PTHR42059:SF1">
    <property type="entry name" value="TNT DOMAIN-CONTAINING PROTEIN"/>
    <property type="match status" value="1"/>
</dbReference>
<dbReference type="GO" id="GO:0050135">
    <property type="term" value="F:NADP+ nucleosidase activity"/>
    <property type="evidence" value="ECO:0007669"/>
    <property type="project" value="InterPro"/>
</dbReference>
<feature type="domain" description="TNT" evidence="2">
    <location>
        <begin position="112"/>
        <end position="214"/>
    </location>
</feature>
<dbReference type="Proteomes" id="UP000294257">
    <property type="component" value="Unassembled WGS sequence"/>
</dbReference>
<comment type="caution">
    <text evidence="3">The sequence shown here is derived from an EMBL/GenBank/DDBJ whole genome shotgun (WGS) entry which is preliminary data.</text>
</comment>
<reference evidence="3 4" key="1">
    <citation type="submission" date="2019-02" db="EMBL/GenBank/DDBJ databases">
        <title>Genomic Encyclopedia of Type Strains, Phase IV (KMG-IV): sequencing the most valuable type-strain genomes for metagenomic binning, comparative biology and taxonomic classification.</title>
        <authorList>
            <person name="Goeker M."/>
        </authorList>
    </citation>
    <scope>NUCLEOTIDE SEQUENCE [LARGE SCALE GENOMIC DNA]</scope>
    <source>
        <strain evidence="3 4">DSM 101727</strain>
    </source>
</reference>
<keyword evidence="1" id="KW-0732">Signal</keyword>
<dbReference type="InterPro" id="IPR025331">
    <property type="entry name" value="TNT"/>
</dbReference>
<dbReference type="EMBL" id="SGWQ01000006">
    <property type="protein sequence ID" value="RZS37147.1"/>
    <property type="molecule type" value="Genomic_DNA"/>
</dbReference>
<keyword evidence="4" id="KW-1185">Reference proteome</keyword>
<dbReference type="RefSeq" id="WP_130345729.1">
    <property type="nucleotide sequence ID" value="NZ_SGWQ01000006.1"/>
</dbReference>
<evidence type="ECO:0000313" key="4">
    <source>
        <dbReference type="Proteomes" id="UP000294257"/>
    </source>
</evidence>
<dbReference type="PANTHER" id="PTHR42059">
    <property type="entry name" value="TNT DOMAIN-CONTAINING PROTEIN"/>
    <property type="match status" value="1"/>
</dbReference>
<evidence type="ECO:0000313" key="3">
    <source>
        <dbReference type="EMBL" id="RZS37147.1"/>
    </source>
</evidence>
<accession>A0A4Q7KLL1</accession>
<name>A0A4Q7KLL1_9PSEU</name>
<feature type="chain" id="PRO_5020700191" evidence="1">
    <location>
        <begin position="30"/>
        <end position="220"/>
    </location>
</feature>